<dbReference type="EMBL" id="JRZE01000004">
    <property type="protein sequence ID" value="KHF43864.1"/>
    <property type="molecule type" value="Genomic_DNA"/>
</dbReference>
<proteinExistence type="predicted"/>
<sequence length="295" mass="32849">MKRIPLWCWATLVGLGAFLWVFTPWENVSERARTAAQNLGATSVYAEPGAPDVVDPERAEKVIGDRAIVVAVFDETPLIEYADEQSPRQALCRDVASLVPTNLVVVFAANPDGDYNGSYCHGPDFPAPTLTDDTTDVFFLSLLATAEQSWQYRTSETDLVPQLEEFVLAFDTETFKAYGEVPRRGPVNSVYDVWQLVLACLAMVSATVVVFLLLRQLGRALFASRALRPREAGLNARLNRLADRVLHPEGGAPNAAAAKEYVLALREFHDTDRQRDRQRLDAVERRIEKIEGMLL</sequence>
<organism evidence="2 3">
    <name type="scientific">Saccharomonospora viridis</name>
    <dbReference type="NCBI Taxonomy" id="1852"/>
    <lineage>
        <taxon>Bacteria</taxon>
        <taxon>Bacillati</taxon>
        <taxon>Actinomycetota</taxon>
        <taxon>Actinomycetes</taxon>
        <taxon>Pseudonocardiales</taxon>
        <taxon>Pseudonocardiaceae</taxon>
        <taxon>Saccharomonospora</taxon>
    </lineage>
</organism>
<accession>A0A837DBX2</accession>
<reference evidence="2 3" key="1">
    <citation type="submission" date="2014-10" db="EMBL/GenBank/DDBJ databases">
        <title>Genome sequence of Micropolyspora internatus JCM3315.</title>
        <authorList>
            <person name="Shin S.-K."/>
            <person name="Yi H."/>
        </authorList>
    </citation>
    <scope>NUCLEOTIDE SEQUENCE [LARGE SCALE GENOMIC DNA]</scope>
    <source>
        <strain evidence="2 3">JCM 3315</strain>
    </source>
</reference>
<evidence type="ECO:0000313" key="2">
    <source>
        <dbReference type="EMBL" id="KHF43864.1"/>
    </source>
</evidence>
<evidence type="ECO:0000313" key="3">
    <source>
        <dbReference type="Proteomes" id="UP000030848"/>
    </source>
</evidence>
<comment type="caution">
    <text evidence="2">The sequence shown here is derived from an EMBL/GenBank/DDBJ whole genome shotgun (WGS) entry which is preliminary data.</text>
</comment>
<name>A0A837DBX2_9PSEU</name>
<evidence type="ECO:0000256" key="1">
    <source>
        <dbReference type="SAM" id="Phobius"/>
    </source>
</evidence>
<dbReference type="RefSeq" id="WP_037310729.1">
    <property type="nucleotide sequence ID" value="NZ_FOWS01000008.1"/>
</dbReference>
<dbReference type="Proteomes" id="UP000030848">
    <property type="component" value="Unassembled WGS sequence"/>
</dbReference>
<gene>
    <name evidence="2" type="ORF">MINT15_21690</name>
</gene>
<keyword evidence="1" id="KW-0472">Membrane</keyword>
<dbReference type="OrthoDB" id="3372801at2"/>
<keyword evidence="1" id="KW-0812">Transmembrane</keyword>
<feature type="transmembrane region" description="Helical" evidence="1">
    <location>
        <begin position="193"/>
        <end position="214"/>
    </location>
</feature>
<dbReference type="AlphaFoldDB" id="A0A837DBX2"/>
<keyword evidence="1" id="KW-1133">Transmembrane helix</keyword>
<protein>
    <submittedName>
        <fullName evidence="2">Uncharacterized protein</fullName>
    </submittedName>
</protein>